<dbReference type="InterPro" id="IPR014729">
    <property type="entry name" value="Rossmann-like_a/b/a_fold"/>
</dbReference>
<accession>A0A315XZY2</accession>
<dbReference type="Gene3D" id="3.40.50.620">
    <property type="entry name" value="HUPs"/>
    <property type="match status" value="1"/>
</dbReference>
<dbReference type="AlphaFoldDB" id="A0A315XZY2"/>
<dbReference type="EMBL" id="QGDI01000005">
    <property type="protein sequence ID" value="PWJ12998.1"/>
    <property type="molecule type" value="Genomic_DNA"/>
</dbReference>
<dbReference type="GO" id="GO:0009055">
    <property type="term" value="F:electron transfer activity"/>
    <property type="evidence" value="ECO:0007669"/>
    <property type="project" value="InterPro"/>
</dbReference>
<evidence type="ECO:0000313" key="3">
    <source>
        <dbReference type="EMBL" id="PWJ12998.1"/>
    </source>
</evidence>
<organism evidence="3 4">
    <name type="scientific">Ruminococcus flavefaciens</name>
    <dbReference type="NCBI Taxonomy" id="1265"/>
    <lineage>
        <taxon>Bacteria</taxon>
        <taxon>Bacillati</taxon>
        <taxon>Bacillota</taxon>
        <taxon>Clostridia</taxon>
        <taxon>Eubacteriales</taxon>
        <taxon>Oscillospiraceae</taxon>
        <taxon>Ruminococcus</taxon>
    </lineage>
</organism>
<sequence length="249" mass="27159">MIKIVVCLKMVPGKLIDAERSGLIINPYDLFVLEKLAEFKKTTDISVIGICMGGESAREGLVRSKALVCDDIYWLNDIKFAQADTIATTKTLSAAIKKYIPDADAVICGGHAIDGETGQVPAELSEKLGITYFSSVADIESFGHDSAVIVKKDEGSEMTVRCRYPFLLSVDSFLTYASNLNIIALKRAQKWEYKIISSEELGIAQTDCGAAGSKTKVINSVNIIYKKESIEVGGSIKEKADHVKKLLQQ</sequence>
<name>A0A315XZY2_RUMFL</name>
<comment type="caution">
    <text evidence="3">The sequence shown here is derived from an EMBL/GenBank/DDBJ whole genome shotgun (WGS) entry which is preliminary data.</text>
</comment>
<evidence type="ECO:0000256" key="1">
    <source>
        <dbReference type="ARBA" id="ARBA00042002"/>
    </source>
</evidence>
<proteinExistence type="predicted"/>
<dbReference type="SMART" id="SM00893">
    <property type="entry name" value="ETF"/>
    <property type="match status" value="1"/>
</dbReference>
<dbReference type="Proteomes" id="UP000245720">
    <property type="component" value="Unassembled WGS sequence"/>
</dbReference>
<dbReference type="InterPro" id="IPR012255">
    <property type="entry name" value="ETF_b"/>
</dbReference>
<dbReference type="SUPFAM" id="SSF52402">
    <property type="entry name" value="Adenine nucleotide alpha hydrolases-like"/>
    <property type="match status" value="1"/>
</dbReference>
<reference evidence="3 4" key="1">
    <citation type="submission" date="2018-05" db="EMBL/GenBank/DDBJ databases">
        <title>The Hungate 1000. A catalogue of reference genomes from the rumen microbiome.</title>
        <authorList>
            <person name="Kelly W."/>
        </authorList>
    </citation>
    <scope>NUCLEOTIDE SEQUENCE [LARGE SCALE GENOMIC DNA]</scope>
    <source>
        <strain evidence="3 4">SAb67</strain>
    </source>
</reference>
<gene>
    <name evidence="3" type="ORF">IE37_01496</name>
</gene>
<feature type="domain" description="Electron transfer flavoprotein alpha/beta-subunit N-terminal" evidence="2">
    <location>
        <begin position="13"/>
        <end position="205"/>
    </location>
</feature>
<dbReference type="PANTHER" id="PTHR21294:SF17">
    <property type="entry name" value="PROTEIN FIXA"/>
    <property type="match status" value="1"/>
</dbReference>
<evidence type="ECO:0000259" key="2">
    <source>
        <dbReference type="SMART" id="SM00893"/>
    </source>
</evidence>
<dbReference type="Pfam" id="PF01012">
    <property type="entry name" value="ETF"/>
    <property type="match status" value="1"/>
</dbReference>
<dbReference type="RefSeq" id="WP_109726287.1">
    <property type="nucleotide sequence ID" value="NZ_QGDI01000005.1"/>
</dbReference>
<protein>
    <recommendedName>
        <fullName evidence="1">Electron transfer flavoprotein small subunit</fullName>
    </recommendedName>
</protein>
<dbReference type="PANTHER" id="PTHR21294">
    <property type="entry name" value="ELECTRON TRANSFER FLAVOPROTEIN BETA-SUBUNIT"/>
    <property type="match status" value="1"/>
</dbReference>
<dbReference type="InterPro" id="IPR014730">
    <property type="entry name" value="ETF_a/b_N"/>
</dbReference>
<dbReference type="OrthoDB" id="9804960at2"/>
<evidence type="ECO:0000313" key="4">
    <source>
        <dbReference type="Proteomes" id="UP000245720"/>
    </source>
</evidence>